<gene>
    <name evidence="1" type="ORF">ATANTOWER_032543</name>
</gene>
<keyword evidence="2" id="KW-1185">Reference proteome</keyword>
<protein>
    <submittedName>
        <fullName evidence="1">Uncharacterized protein</fullName>
    </submittedName>
</protein>
<feature type="non-terminal residue" evidence="1">
    <location>
        <position position="59"/>
    </location>
</feature>
<proteinExistence type="predicted"/>
<accession>A0ABU7CN43</accession>
<name>A0ABU7CN43_9TELE</name>
<organism evidence="1 2">
    <name type="scientific">Ataeniobius toweri</name>
    <dbReference type="NCBI Taxonomy" id="208326"/>
    <lineage>
        <taxon>Eukaryota</taxon>
        <taxon>Metazoa</taxon>
        <taxon>Chordata</taxon>
        <taxon>Craniata</taxon>
        <taxon>Vertebrata</taxon>
        <taxon>Euteleostomi</taxon>
        <taxon>Actinopterygii</taxon>
        <taxon>Neopterygii</taxon>
        <taxon>Teleostei</taxon>
        <taxon>Neoteleostei</taxon>
        <taxon>Acanthomorphata</taxon>
        <taxon>Ovalentaria</taxon>
        <taxon>Atherinomorphae</taxon>
        <taxon>Cyprinodontiformes</taxon>
        <taxon>Goodeidae</taxon>
        <taxon>Ataeniobius</taxon>
    </lineage>
</organism>
<sequence length="59" mass="6447">TELHVEAQKVLTKSRVNGWLQSFTPEIINAGKVLLEDGVKNLQDSDLCETRLVAAPLSA</sequence>
<dbReference type="EMBL" id="JAHUTI010098115">
    <property type="protein sequence ID" value="MED6262993.1"/>
    <property type="molecule type" value="Genomic_DNA"/>
</dbReference>
<comment type="caution">
    <text evidence="1">The sequence shown here is derived from an EMBL/GenBank/DDBJ whole genome shotgun (WGS) entry which is preliminary data.</text>
</comment>
<evidence type="ECO:0000313" key="2">
    <source>
        <dbReference type="Proteomes" id="UP001345963"/>
    </source>
</evidence>
<feature type="non-terminal residue" evidence="1">
    <location>
        <position position="1"/>
    </location>
</feature>
<evidence type="ECO:0000313" key="1">
    <source>
        <dbReference type="EMBL" id="MED6262993.1"/>
    </source>
</evidence>
<dbReference type="Proteomes" id="UP001345963">
    <property type="component" value="Unassembled WGS sequence"/>
</dbReference>
<reference evidence="1 2" key="1">
    <citation type="submission" date="2021-07" db="EMBL/GenBank/DDBJ databases">
        <authorList>
            <person name="Palmer J.M."/>
        </authorList>
    </citation>
    <scope>NUCLEOTIDE SEQUENCE [LARGE SCALE GENOMIC DNA]</scope>
    <source>
        <strain evidence="1 2">AT_MEX2019</strain>
        <tissue evidence="1">Muscle</tissue>
    </source>
</reference>